<keyword evidence="1" id="KW-1133">Transmembrane helix</keyword>
<evidence type="ECO:0000313" key="4">
    <source>
        <dbReference type="Proteomes" id="UP000002875"/>
    </source>
</evidence>
<dbReference type="SUPFAM" id="SSF55874">
    <property type="entry name" value="ATPase domain of HSP90 chaperone/DNA topoisomerase II/histidine kinase"/>
    <property type="match status" value="1"/>
</dbReference>
<feature type="domain" description="Signal transduction histidine kinase internal region" evidence="2">
    <location>
        <begin position="150"/>
        <end position="226"/>
    </location>
</feature>
<dbReference type="EMBL" id="CP002961">
    <property type="protein sequence ID" value="AFK05168.1"/>
    <property type="molecule type" value="Genomic_DNA"/>
</dbReference>
<keyword evidence="3" id="KW-0418">Kinase</keyword>
<dbReference type="Proteomes" id="UP000002875">
    <property type="component" value="Chromosome"/>
</dbReference>
<accession>A0ABM5N6L5</accession>
<dbReference type="Pfam" id="PF06580">
    <property type="entry name" value="His_kinase"/>
    <property type="match status" value="1"/>
</dbReference>
<keyword evidence="1" id="KW-0472">Membrane</keyword>
<dbReference type="PANTHER" id="PTHR34220">
    <property type="entry name" value="SENSOR HISTIDINE KINASE YPDA"/>
    <property type="match status" value="1"/>
</dbReference>
<dbReference type="RefSeq" id="WP_015030856.1">
    <property type="nucleotide sequence ID" value="NC_018748.1"/>
</dbReference>
<dbReference type="InterPro" id="IPR010559">
    <property type="entry name" value="Sig_transdc_His_kin_internal"/>
</dbReference>
<protein>
    <submittedName>
        <fullName evidence="3">Signal transduction histidine kinase</fullName>
    </submittedName>
</protein>
<keyword evidence="1" id="KW-0812">Transmembrane</keyword>
<keyword evidence="4" id="KW-1185">Reference proteome</keyword>
<proteinExistence type="predicted"/>
<dbReference type="InterPro" id="IPR036890">
    <property type="entry name" value="HATPase_C_sf"/>
</dbReference>
<name>A0ABM5N6L5_EMTOG</name>
<keyword evidence="3" id="KW-0808">Transferase</keyword>
<feature type="transmembrane region" description="Helical" evidence="1">
    <location>
        <begin position="106"/>
        <end position="129"/>
    </location>
</feature>
<feature type="transmembrane region" description="Helical" evidence="1">
    <location>
        <begin position="7"/>
        <end position="25"/>
    </location>
</feature>
<evidence type="ECO:0000313" key="3">
    <source>
        <dbReference type="EMBL" id="AFK05168.1"/>
    </source>
</evidence>
<evidence type="ECO:0000256" key="1">
    <source>
        <dbReference type="SAM" id="Phobius"/>
    </source>
</evidence>
<feature type="transmembrane region" description="Helical" evidence="1">
    <location>
        <begin position="45"/>
        <end position="64"/>
    </location>
</feature>
<organism evidence="3 4">
    <name type="scientific">Emticicia oligotrophica (strain DSM 17448 / CIP 109782 / MTCC 6937 / GPTSA100-15)</name>
    <dbReference type="NCBI Taxonomy" id="929562"/>
    <lineage>
        <taxon>Bacteria</taxon>
        <taxon>Pseudomonadati</taxon>
        <taxon>Bacteroidota</taxon>
        <taxon>Cytophagia</taxon>
        <taxon>Cytophagales</taxon>
        <taxon>Leadbetterellaceae</taxon>
        <taxon>Emticicia</taxon>
    </lineage>
</organism>
<dbReference type="GO" id="GO:0016301">
    <property type="term" value="F:kinase activity"/>
    <property type="evidence" value="ECO:0007669"/>
    <property type="project" value="UniProtKB-KW"/>
</dbReference>
<feature type="transmembrane region" description="Helical" evidence="1">
    <location>
        <begin position="76"/>
        <end position="94"/>
    </location>
</feature>
<reference evidence="3 4" key="1">
    <citation type="submission" date="2011-07" db="EMBL/GenBank/DDBJ databases">
        <title>The complete genome of chromosome of Emticicia oligotrophica DSM 17448.</title>
        <authorList>
            <consortium name="US DOE Joint Genome Institute (JGI-PGF)"/>
            <person name="Lucas S."/>
            <person name="Han J."/>
            <person name="Lapidus A."/>
            <person name="Bruce D."/>
            <person name="Goodwin L."/>
            <person name="Pitluck S."/>
            <person name="Peters L."/>
            <person name="Kyrpides N."/>
            <person name="Mavromatis K."/>
            <person name="Ivanova N."/>
            <person name="Ovchinnikova G."/>
            <person name="Teshima H."/>
            <person name="Detter J.C."/>
            <person name="Tapia R."/>
            <person name="Han C."/>
            <person name="Land M."/>
            <person name="Hauser L."/>
            <person name="Markowitz V."/>
            <person name="Cheng J.-F."/>
            <person name="Hugenholtz P."/>
            <person name="Woyke T."/>
            <person name="Wu D."/>
            <person name="Tindall B."/>
            <person name="Pomrenke H."/>
            <person name="Brambilla E."/>
            <person name="Klenk H.-P."/>
            <person name="Eisen J.A."/>
        </authorList>
    </citation>
    <scope>NUCLEOTIDE SEQUENCE [LARGE SCALE GENOMIC DNA]</scope>
    <source>
        <strain evidence="3 4">DSM 17448</strain>
    </source>
</reference>
<sequence>MFKNRFIYFVLHIVMWIGYTALPLLNAFQNDSARSRVNPYTNTTYWLYVSVSSIVLFYVNSEVLFAKIYKKQPIRYFLGVVALILVLLWGRFFVRITFVGSDINKSLFYVNAFIQYLYVFGISASYCFFSDYQKQQEIQRENENERLKSELSFLRSQISPHFMFNLMNSLVSLNRKKSDMVEPVLLKMSDLLRYMLYEKDDKRISLENEVKYLSNYIDLQKVRFGDYVNIEFEVNNSGSSKSIEPMLLIPFVENAFKHGVGMIENPFIRVELDANESELKFKVSNKFSNDKKEIKDGASGIGLNNVKRRLELLYPKQYELAVSESDNLYTTDLKLKFK</sequence>
<dbReference type="InterPro" id="IPR050640">
    <property type="entry name" value="Bact_2-comp_sensor_kinase"/>
</dbReference>
<evidence type="ECO:0000259" key="2">
    <source>
        <dbReference type="Pfam" id="PF06580"/>
    </source>
</evidence>
<dbReference type="PANTHER" id="PTHR34220:SF7">
    <property type="entry name" value="SENSOR HISTIDINE KINASE YPDA"/>
    <property type="match status" value="1"/>
</dbReference>
<gene>
    <name evidence="3" type="ordered locus">Emtol_4043</name>
</gene>
<dbReference type="Gene3D" id="3.30.565.10">
    <property type="entry name" value="Histidine kinase-like ATPase, C-terminal domain"/>
    <property type="match status" value="1"/>
</dbReference>